<evidence type="ECO:0000256" key="11">
    <source>
        <dbReference type="ARBA" id="ARBA00022842"/>
    </source>
</evidence>
<dbReference type="SMART" id="SM00220">
    <property type="entry name" value="S_TKc"/>
    <property type="match status" value="1"/>
</dbReference>
<dbReference type="CDD" id="cd14080">
    <property type="entry name" value="STKc_TSSK-like"/>
    <property type="match status" value="1"/>
</dbReference>
<keyword evidence="7 14" id="KW-0547">Nucleotide-binding</keyword>
<keyword evidence="8" id="KW-0418">Kinase</keyword>
<keyword evidence="4" id="KW-0597">Phosphoprotein</keyword>
<keyword evidence="6" id="KW-0479">Metal-binding</keyword>
<feature type="domain" description="Protein kinase" evidence="16">
    <location>
        <begin position="21"/>
        <end position="280"/>
    </location>
</feature>
<protein>
    <submittedName>
        <fullName evidence="18">Testis-specific serine/threonine-protein kinase 3-like</fullName>
    </submittedName>
</protein>
<evidence type="ECO:0000256" key="8">
    <source>
        <dbReference type="ARBA" id="ARBA00022777"/>
    </source>
</evidence>
<evidence type="ECO:0000256" key="9">
    <source>
        <dbReference type="ARBA" id="ARBA00022782"/>
    </source>
</evidence>
<dbReference type="GO" id="GO:0000226">
    <property type="term" value="P:microtubule cytoskeleton organization"/>
    <property type="evidence" value="ECO:0007669"/>
    <property type="project" value="TreeGrafter"/>
</dbReference>
<dbReference type="PANTHER" id="PTHR24346">
    <property type="entry name" value="MAP/MICROTUBULE AFFINITY-REGULATING KINASE"/>
    <property type="match status" value="1"/>
</dbReference>
<evidence type="ECO:0000256" key="14">
    <source>
        <dbReference type="PROSITE-ProRule" id="PRU10141"/>
    </source>
</evidence>
<dbReference type="InParanoid" id="A0A6J2X1V0"/>
<dbReference type="OrthoDB" id="541276at2759"/>
<evidence type="ECO:0000256" key="13">
    <source>
        <dbReference type="ARBA" id="ARBA00022871"/>
    </source>
</evidence>
<dbReference type="InterPro" id="IPR011009">
    <property type="entry name" value="Kinase-like_dom_sf"/>
</dbReference>
<evidence type="ECO:0000313" key="17">
    <source>
        <dbReference type="Proteomes" id="UP000504635"/>
    </source>
</evidence>
<dbReference type="PROSITE" id="PS50011">
    <property type="entry name" value="PROTEIN_KINASE_DOM"/>
    <property type="match status" value="1"/>
</dbReference>
<dbReference type="InterPro" id="IPR017441">
    <property type="entry name" value="Protein_kinase_ATP_BS"/>
</dbReference>
<keyword evidence="13" id="KW-0744">Spermatogenesis</keyword>
<comment type="cofactor">
    <cofactor evidence="1">
        <name>Mg(2+)</name>
        <dbReference type="ChEBI" id="CHEBI:18420"/>
    </cofactor>
</comment>
<evidence type="ECO:0000256" key="4">
    <source>
        <dbReference type="ARBA" id="ARBA00022553"/>
    </source>
</evidence>
<keyword evidence="12" id="KW-0832">Ubl conjugation</keyword>
<reference evidence="18" key="1">
    <citation type="submission" date="2025-08" db="UniProtKB">
        <authorList>
            <consortium name="RefSeq"/>
        </authorList>
    </citation>
    <scope>IDENTIFICATION</scope>
    <source>
        <tissue evidence="18">Gonads</tissue>
    </source>
</reference>
<evidence type="ECO:0000256" key="1">
    <source>
        <dbReference type="ARBA" id="ARBA00001946"/>
    </source>
</evidence>
<keyword evidence="9" id="KW-0221">Differentiation</keyword>
<dbReference type="GO" id="GO:0000287">
    <property type="term" value="F:magnesium ion binding"/>
    <property type="evidence" value="ECO:0007669"/>
    <property type="project" value="UniProtKB-ARBA"/>
</dbReference>
<keyword evidence="2" id="KW-0217">Developmental protein</keyword>
<gene>
    <name evidence="18" type="primary">LOC115874206</name>
</gene>
<dbReference type="InterPro" id="IPR000719">
    <property type="entry name" value="Prot_kinase_dom"/>
</dbReference>
<dbReference type="KEGG" id="soy:115874206"/>
<evidence type="ECO:0000256" key="15">
    <source>
        <dbReference type="RuleBase" id="RU000304"/>
    </source>
</evidence>
<keyword evidence="10 14" id="KW-0067">ATP-binding</keyword>
<dbReference type="PROSITE" id="PS00107">
    <property type="entry name" value="PROTEIN_KINASE_ATP"/>
    <property type="match status" value="1"/>
</dbReference>
<dbReference type="GO" id="GO:0030154">
    <property type="term" value="P:cell differentiation"/>
    <property type="evidence" value="ECO:0007669"/>
    <property type="project" value="UniProtKB-KW"/>
</dbReference>
<dbReference type="FunFam" id="1.10.510.10:FF:000658">
    <property type="entry name" value="Protein CBG12184"/>
    <property type="match status" value="1"/>
</dbReference>
<keyword evidence="3 15" id="KW-0723">Serine/threonine-protein kinase</keyword>
<evidence type="ECO:0000256" key="6">
    <source>
        <dbReference type="ARBA" id="ARBA00022723"/>
    </source>
</evidence>
<dbReference type="SUPFAM" id="SSF56112">
    <property type="entry name" value="Protein kinase-like (PK-like)"/>
    <property type="match status" value="1"/>
</dbReference>
<dbReference type="GO" id="GO:0005737">
    <property type="term" value="C:cytoplasm"/>
    <property type="evidence" value="ECO:0007669"/>
    <property type="project" value="TreeGrafter"/>
</dbReference>
<dbReference type="PANTHER" id="PTHR24346:SF102">
    <property type="entry name" value="TESTIS-SPECIFIC SERINE_THREONINE-PROTEIN KINASE 1"/>
    <property type="match status" value="1"/>
</dbReference>
<name>A0A6J2X1V0_SITOR</name>
<dbReference type="Gene3D" id="1.10.510.10">
    <property type="entry name" value="Transferase(Phosphotransferase) domain 1"/>
    <property type="match status" value="1"/>
</dbReference>
<dbReference type="PIRSF" id="PIRSF000654">
    <property type="entry name" value="Integrin-linked_kinase"/>
    <property type="match status" value="1"/>
</dbReference>
<dbReference type="GO" id="GO:0050321">
    <property type="term" value="F:tau-protein kinase activity"/>
    <property type="evidence" value="ECO:0007669"/>
    <property type="project" value="TreeGrafter"/>
</dbReference>
<organism evidence="17 18">
    <name type="scientific">Sitophilus oryzae</name>
    <name type="common">Rice weevil</name>
    <name type="synonym">Curculio oryzae</name>
    <dbReference type="NCBI Taxonomy" id="7048"/>
    <lineage>
        <taxon>Eukaryota</taxon>
        <taxon>Metazoa</taxon>
        <taxon>Ecdysozoa</taxon>
        <taxon>Arthropoda</taxon>
        <taxon>Hexapoda</taxon>
        <taxon>Insecta</taxon>
        <taxon>Pterygota</taxon>
        <taxon>Neoptera</taxon>
        <taxon>Endopterygota</taxon>
        <taxon>Coleoptera</taxon>
        <taxon>Polyphaga</taxon>
        <taxon>Cucujiformia</taxon>
        <taxon>Curculionidae</taxon>
        <taxon>Dryophthorinae</taxon>
        <taxon>Sitophilus</taxon>
    </lineage>
</organism>
<dbReference type="RefSeq" id="XP_030745163.1">
    <property type="nucleotide sequence ID" value="XM_030889303.1"/>
</dbReference>
<evidence type="ECO:0000259" key="16">
    <source>
        <dbReference type="PROSITE" id="PS50011"/>
    </source>
</evidence>
<dbReference type="GO" id="GO:0007283">
    <property type="term" value="P:spermatogenesis"/>
    <property type="evidence" value="ECO:0007669"/>
    <property type="project" value="UniProtKB-KW"/>
</dbReference>
<sequence length="300" mass="34672">MSTKCSSAESPNHKVLKTVGYRLGKTIGRGTYSKVCIAVNDKGRKYACKIIKKKMAGEDFIEKFLPRELEIISDLKHPNIIQVYKILESNDVIYMLMDYCQLGDLLEYIRDYGAFSEEKSKFYFKQVVDAVSYLHNLDIAHRDLKCENIFIMWNDQIKLGDFGFARWCKNRNGKMVLSDTFCGSAAYAAPEILKGISYDPKMYDIWALGCILYIMLTASMPFDDVDIRKMIKTQLNKTIFATMLLWTEFTVSLKKLLNALLEPDLNKRLKIEDIKKHQWFQEGPLSKIKQLLSLSDTILF</sequence>
<dbReference type="InterPro" id="IPR008271">
    <property type="entry name" value="Ser/Thr_kinase_AS"/>
</dbReference>
<keyword evidence="5" id="KW-0808">Transferase</keyword>
<dbReference type="GeneID" id="115874206"/>
<dbReference type="Pfam" id="PF00069">
    <property type="entry name" value="Pkinase"/>
    <property type="match status" value="1"/>
</dbReference>
<evidence type="ECO:0000256" key="2">
    <source>
        <dbReference type="ARBA" id="ARBA00022473"/>
    </source>
</evidence>
<dbReference type="GO" id="GO:0005524">
    <property type="term" value="F:ATP binding"/>
    <property type="evidence" value="ECO:0007669"/>
    <property type="project" value="UniProtKB-UniRule"/>
</dbReference>
<dbReference type="AlphaFoldDB" id="A0A6J2X1V0"/>
<comment type="similarity">
    <text evidence="15">Belongs to the protein kinase superfamily.</text>
</comment>
<dbReference type="GO" id="GO:0035556">
    <property type="term" value="P:intracellular signal transduction"/>
    <property type="evidence" value="ECO:0007669"/>
    <property type="project" value="TreeGrafter"/>
</dbReference>
<evidence type="ECO:0000256" key="12">
    <source>
        <dbReference type="ARBA" id="ARBA00022843"/>
    </source>
</evidence>
<proteinExistence type="inferred from homology"/>
<dbReference type="PROSITE" id="PS00108">
    <property type="entry name" value="PROTEIN_KINASE_ST"/>
    <property type="match status" value="1"/>
</dbReference>
<keyword evidence="11" id="KW-0460">Magnesium</keyword>
<feature type="binding site" evidence="14">
    <location>
        <position position="53"/>
    </location>
    <ligand>
        <name>ATP</name>
        <dbReference type="ChEBI" id="CHEBI:30616"/>
    </ligand>
</feature>
<dbReference type="Proteomes" id="UP000504635">
    <property type="component" value="Unplaced"/>
</dbReference>
<evidence type="ECO:0000256" key="10">
    <source>
        <dbReference type="ARBA" id="ARBA00022840"/>
    </source>
</evidence>
<evidence type="ECO:0000256" key="7">
    <source>
        <dbReference type="ARBA" id="ARBA00022741"/>
    </source>
</evidence>
<evidence type="ECO:0000313" key="18">
    <source>
        <dbReference type="RefSeq" id="XP_030745163.1"/>
    </source>
</evidence>
<keyword evidence="17" id="KW-1185">Reference proteome</keyword>
<evidence type="ECO:0000256" key="3">
    <source>
        <dbReference type="ARBA" id="ARBA00022527"/>
    </source>
</evidence>
<dbReference type="FunFam" id="3.30.200.20:FF:000042">
    <property type="entry name" value="Aurora kinase A"/>
    <property type="match status" value="1"/>
</dbReference>
<accession>A0A6J2X1V0</accession>
<evidence type="ECO:0000256" key="5">
    <source>
        <dbReference type="ARBA" id="ARBA00022679"/>
    </source>
</evidence>